<evidence type="ECO:0000256" key="1">
    <source>
        <dbReference type="SAM" id="MobiDB-lite"/>
    </source>
</evidence>
<evidence type="ECO:0008006" key="4">
    <source>
        <dbReference type="Google" id="ProtNLM"/>
    </source>
</evidence>
<dbReference type="RefSeq" id="XP_014155718.1">
    <property type="nucleotide sequence ID" value="XM_014300243.1"/>
</dbReference>
<proteinExistence type="predicted"/>
<gene>
    <name evidence="2" type="ORF">SARC_05880</name>
</gene>
<dbReference type="Proteomes" id="UP000054560">
    <property type="component" value="Unassembled WGS sequence"/>
</dbReference>
<name>A0A0L0FZ16_9EUKA</name>
<protein>
    <recommendedName>
        <fullName evidence="4">Mannitol dehydrogenase C-terminal domain-containing protein</fullName>
    </recommendedName>
</protein>
<feature type="compositionally biased region" description="Acidic residues" evidence="1">
    <location>
        <begin position="318"/>
        <end position="327"/>
    </location>
</feature>
<dbReference type="OrthoDB" id="188715at2759"/>
<keyword evidence="3" id="KW-1185">Reference proteome</keyword>
<dbReference type="GeneID" id="25906384"/>
<sequence length="546" mass="60158">MSGQKYGKSETYLRHNLKVVSRNSSLKRDTGSKTSSLQAGSLDPSVGRNTSLLDGTFTLQPDDDPATASSIHLHVGCGRLGLGLVIPALCADKQQTLFVLQSPSPAWDSLRDKKLYKVPFYVNNEEGDTFTVITSSYGLRVARKKFRANKGNKGGRYLVISNDKALIGGIVRSATSFSCSVGTKGLQSVVVNMLKAGGLLHKDNSSTKEQKRDELDPNMEKLPSLYACENDHAAVDALADVVKNAVTVFPVLVDRICTDRRITENGVYIDTEEYKGEMVVMVPEGDDEEDPDDEGFSCPETEAYIASSRGDLDKDYDSSGDDNDDVSNDSSPWAMADNAVMPGDSTVAQFLHRRKILGVNGLHTTLGFLTLVKEEPDRIGLPLGDHKLLTWDSATEKEQRVIWSMCVARIFILLQEFPMEVMHRALVETGDIEVEAFGEDEEMIDDEAIEAVLTALIEYNTTGLERTSTIDDTTGRVLGGGVVNRYNGRLKNVQKFVRKELNTIDETGELLLQLSDLTENQMRKGVAYLVREAERFTLEPLPAKPE</sequence>
<dbReference type="AlphaFoldDB" id="A0A0L0FZ16"/>
<evidence type="ECO:0000313" key="3">
    <source>
        <dbReference type="Proteomes" id="UP000054560"/>
    </source>
</evidence>
<dbReference type="eggNOG" id="ENOG502S2EN">
    <property type="taxonomic scope" value="Eukaryota"/>
</dbReference>
<accession>A0A0L0FZ16</accession>
<evidence type="ECO:0000313" key="2">
    <source>
        <dbReference type="EMBL" id="KNC81816.1"/>
    </source>
</evidence>
<organism evidence="2 3">
    <name type="scientific">Sphaeroforma arctica JP610</name>
    <dbReference type="NCBI Taxonomy" id="667725"/>
    <lineage>
        <taxon>Eukaryota</taxon>
        <taxon>Ichthyosporea</taxon>
        <taxon>Ichthyophonida</taxon>
        <taxon>Sphaeroforma</taxon>
    </lineage>
</organism>
<reference evidence="2 3" key="1">
    <citation type="submission" date="2011-02" db="EMBL/GenBank/DDBJ databases">
        <title>The Genome Sequence of Sphaeroforma arctica JP610.</title>
        <authorList>
            <consortium name="The Broad Institute Genome Sequencing Platform"/>
            <person name="Russ C."/>
            <person name="Cuomo C."/>
            <person name="Young S.K."/>
            <person name="Zeng Q."/>
            <person name="Gargeya S."/>
            <person name="Alvarado L."/>
            <person name="Berlin A."/>
            <person name="Chapman S.B."/>
            <person name="Chen Z."/>
            <person name="Freedman E."/>
            <person name="Gellesch M."/>
            <person name="Goldberg J."/>
            <person name="Griggs A."/>
            <person name="Gujja S."/>
            <person name="Heilman E."/>
            <person name="Heiman D."/>
            <person name="Howarth C."/>
            <person name="Mehta T."/>
            <person name="Neiman D."/>
            <person name="Pearson M."/>
            <person name="Roberts A."/>
            <person name="Saif S."/>
            <person name="Shea T."/>
            <person name="Shenoy N."/>
            <person name="Sisk P."/>
            <person name="Stolte C."/>
            <person name="Sykes S."/>
            <person name="White J."/>
            <person name="Yandava C."/>
            <person name="Burger G."/>
            <person name="Gray M.W."/>
            <person name="Holland P.W.H."/>
            <person name="King N."/>
            <person name="Lang F.B.F."/>
            <person name="Roger A.J."/>
            <person name="Ruiz-Trillo I."/>
            <person name="Haas B."/>
            <person name="Nusbaum C."/>
            <person name="Birren B."/>
        </authorList>
    </citation>
    <scope>NUCLEOTIDE SEQUENCE [LARGE SCALE GENOMIC DNA]</scope>
    <source>
        <strain evidence="2 3">JP610</strain>
    </source>
</reference>
<feature type="region of interest" description="Disordered" evidence="1">
    <location>
        <begin position="23"/>
        <end position="47"/>
    </location>
</feature>
<dbReference type="EMBL" id="KQ241992">
    <property type="protein sequence ID" value="KNC81816.1"/>
    <property type="molecule type" value="Genomic_DNA"/>
</dbReference>
<feature type="region of interest" description="Disordered" evidence="1">
    <location>
        <begin position="309"/>
        <end position="338"/>
    </location>
</feature>